<evidence type="ECO:0000256" key="5">
    <source>
        <dbReference type="ARBA" id="ARBA00022989"/>
    </source>
</evidence>
<evidence type="ECO:0000256" key="6">
    <source>
        <dbReference type="ARBA" id="ARBA00023136"/>
    </source>
</evidence>
<evidence type="ECO:0000256" key="1">
    <source>
        <dbReference type="ARBA" id="ARBA00004651"/>
    </source>
</evidence>
<feature type="transmembrane region" description="Helical" evidence="7">
    <location>
        <begin position="292"/>
        <end position="312"/>
    </location>
</feature>
<feature type="transmembrane region" description="Helical" evidence="7">
    <location>
        <begin position="31"/>
        <end position="48"/>
    </location>
</feature>
<gene>
    <name evidence="9" type="ORF">ACFQRF_08990</name>
</gene>
<keyword evidence="5 7" id="KW-1133">Transmembrane helix</keyword>
<evidence type="ECO:0000313" key="10">
    <source>
        <dbReference type="Proteomes" id="UP001596540"/>
    </source>
</evidence>
<keyword evidence="4 7" id="KW-0812">Transmembrane</keyword>
<protein>
    <submittedName>
        <fullName evidence="9">MFS transporter</fullName>
    </submittedName>
</protein>
<evidence type="ECO:0000313" key="9">
    <source>
        <dbReference type="EMBL" id="MFC7327878.1"/>
    </source>
</evidence>
<keyword evidence="3" id="KW-1003">Cell membrane</keyword>
<evidence type="ECO:0000259" key="8">
    <source>
        <dbReference type="PROSITE" id="PS50850"/>
    </source>
</evidence>
<proteinExistence type="predicted"/>
<dbReference type="EMBL" id="JBHTBH010000003">
    <property type="protein sequence ID" value="MFC7327878.1"/>
    <property type="molecule type" value="Genomic_DNA"/>
</dbReference>
<dbReference type="Pfam" id="PF05977">
    <property type="entry name" value="MFS_3"/>
    <property type="match status" value="1"/>
</dbReference>
<dbReference type="PROSITE" id="PS50850">
    <property type="entry name" value="MFS"/>
    <property type="match status" value="1"/>
</dbReference>
<reference evidence="10" key="1">
    <citation type="journal article" date="2019" name="Int. J. Syst. Evol. Microbiol.">
        <title>The Global Catalogue of Microorganisms (GCM) 10K type strain sequencing project: providing services to taxonomists for standard genome sequencing and annotation.</title>
        <authorList>
            <consortium name="The Broad Institute Genomics Platform"/>
            <consortium name="The Broad Institute Genome Sequencing Center for Infectious Disease"/>
            <person name="Wu L."/>
            <person name="Ma J."/>
        </authorList>
    </citation>
    <scope>NUCLEOTIDE SEQUENCE [LARGE SCALE GENOMIC DNA]</scope>
    <source>
        <strain evidence="10">CGMCC 4.7382</strain>
    </source>
</reference>
<feature type="transmembrane region" description="Helical" evidence="7">
    <location>
        <begin position="265"/>
        <end position="285"/>
    </location>
</feature>
<dbReference type="PANTHER" id="PTHR23513">
    <property type="entry name" value="INTEGRAL MEMBRANE EFFLUX PROTEIN-RELATED"/>
    <property type="match status" value="1"/>
</dbReference>
<feature type="transmembrane region" description="Helical" evidence="7">
    <location>
        <begin position="358"/>
        <end position="377"/>
    </location>
</feature>
<organism evidence="9 10">
    <name type="scientific">Marinactinospora rubrisoli</name>
    <dbReference type="NCBI Taxonomy" id="2715399"/>
    <lineage>
        <taxon>Bacteria</taxon>
        <taxon>Bacillati</taxon>
        <taxon>Actinomycetota</taxon>
        <taxon>Actinomycetes</taxon>
        <taxon>Streptosporangiales</taxon>
        <taxon>Nocardiopsidaceae</taxon>
        <taxon>Marinactinospora</taxon>
    </lineage>
</organism>
<dbReference type="SUPFAM" id="SSF103473">
    <property type="entry name" value="MFS general substrate transporter"/>
    <property type="match status" value="1"/>
</dbReference>
<feature type="transmembrane region" description="Helical" evidence="7">
    <location>
        <begin position="54"/>
        <end position="74"/>
    </location>
</feature>
<keyword evidence="2" id="KW-0813">Transport</keyword>
<dbReference type="InterPro" id="IPR010290">
    <property type="entry name" value="TM_effector"/>
</dbReference>
<dbReference type="InterPro" id="IPR020846">
    <property type="entry name" value="MFS_dom"/>
</dbReference>
<keyword evidence="10" id="KW-1185">Reference proteome</keyword>
<evidence type="ECO:0000256" key="4">
    <source>
        <dbReference type="ARBA" id="ARBA00022692"/>
    </source>
</evidence>
<evidence type="ECO:0000256" key="7">
    <source>
        <dbReference type="SAM" id="Phobius"/>
    </source>
</evidence>
<evidence type="ECO:0000256" key="3">
    <source>
        <dbReference type="ARBA" id="ARBA00022475"/>
    </source>
</evidence>
<dbReference type="CDD" id="cd06173">
    <property type="entry name" value="MFS_MefA_like"/>
    <property type="match status" value="1"/>
</dbReference>
<dbReference type="Gene3D" id="1.20.1250.20">
    <property type="entry name" value="MFS general substrate transporter like domains"/>
    <property type="match status" value="1"/>
</dbReference>
<name>A0ABW2KEY8_9ACTN</name>
<comment type="subcellular location">
    <subcellularLocation>
        <location evidence="1">Cell membrane</location>
        <topology evidence="1">Multi-pass membrane protein</topology>
    </subcellularLocation>
</comment>
<feature type="transmembrane region" description="Helical" evidence="7">
    <location>
        <begin position="383"/>
        <end position="401"/>
    </location>
</feature>
<accession>A0ABW2KEY8</accession>
<dbReference type="RefSeq" id="WP_379870391.1">
    <property type="nucleotide sequence ID" value="NZ_JBHTBH010000003.1"/>
</dbReference>
<keyword evidence="6 7" id="KW-0472">Membrane</keyword>
<feature type="transmembrane region" description="Helical" evidence="7">
    <location>
        <begin position="318"/>
        <end position="337"/>
    </location>
</feature>
<dbReference type="InterPro" id="IPR036259">
    <property type="entry name" value="MFS_trans_sf"/>
</dbReference>
<dbReference type="Proteomes" id="UP001596540">
    <property type="component" value="Unassembled WGS sequence"/>
</dbReference>
<sequence length="411" mass="41939">MTSRPRTPDRLPLTAPLRHAAFRALLGGRTLMYFGNGLATAALGFAVLDVTGSVIHLGLVLATRSLANVSLLLLGGVLADRLPRPLLLLGACAVAAASQGGIAAAVLLDAASLPLLMALSLVNGAAAAANIPAALALTPQTVPADLLRPANALARMGLQLGRVAGMSLGGLLVGLVGPGWAIVVDAVAFAAAGGCFALVRLPRAPAPAATAGNVLRELREGWTEFVSRPWVWIVVTQFMVLNAMVNGGTRILGPAIADETFGRTLWGLVLAAETLGALVGGVLAARWQPRRALCFGVALSGAFALPLTMMAVAPNAALLFVAMFLTGVAVEQFGIAWELSVQRHVPPEKLARVYSYDALGSFMALPVGEACIGPLAALVGTEATLLGAAALVLLATAAALGSRSVRTLTLD</sequence>
<feature type="domain" description="Major facilitator superfamily (MFS) profile" evidence="8">
    <location>
        <begin position="21"/>
        <end position="411"/>
    </location>
</feature>
<feature type="transmembrane region" description="Helical" evidence="7">
    <location>
        <begin position="86"/>
        <end position="108"/>
    </location>
</feature>
<dbReference type="PANTHER" id="PTHR23513:SF11">
    <property type="entry name" value="STAPHYLOFERRIN A TRANSPORTER"/>
    <property type="match status" value="1"/>
</dbReference>
<evidence type="ECO:0000256" key="2">
    <source>
        <dbReference type="ARBA" id="ARBA00022448"/>
    </source>
</evidence>
<feature type="transmembrane region" description="Helical" evidence="7">
    <location>
        <begin position="225"/>
        <end position="245"/>
    </location>
</feature>
<comment type="caution">
    <text evidence="9">The sequence shown here is derived from an EMBL/GenBank/DDBJ whole genome shotgun (WGS) entry which is preliminary data.</text>
</comment>
<feature type="transmembrane region" description="Helical" evidence="7">
    <location>
        <begin position="182"/>
        <end position="199"/>
    </location>
</feature>